<dbReference type="HOGENOM" id="CLU_013296_1_1_1"/>
<dbReference type="GeneID" id="19468687"/>
<comment type="subcellular location">
    <subcellularLocation>
        <location evidence="1">Nucleus</location>
    </subcellularLocation>
</comment>
<feature type="transmembrane region" description="Helical" evidence="4">
    <location>
        <begin position="555"/>
        <end position="580"/>
    </location>
</feature>
<evidence type="ECO:0000256" key="1">
    <source>
        <dbReference type="ARBA" id="ARBA00004123"/>
    </source>
</evidence>
<dbReference type="Pfam" id="PF04082">
    <property type="entry name" value="Fungal_trans"/>
    <property type="match status" value="1"/>
</dbReference>
<evidence type="ECO:0000313" key="7">
    <source>
        <dbReference type="Proteomes" id="UP000016922"/>
    </source>
</evidence>
<dbReference type="AlphaFoldDB" id="S3CU17"/>
<dbReference type="STRING" id="1116229.S3CU17"/>
<dbReference type="eggNOG" id="ENOG502SNP4">
    <property type="taxonomic scope" value="Eukaryota"/>
</dbReference>
<dbReference type="PANTHER" id="PTHR31001">
    <property type="entry name" value="UNCHARACTERIZED TRANSCRIPTIONAL REGULATORY PROTEIN"/>
    <property type="match status" value="1"/>
</dbReference>
<evidence type="ECO:0000256" key="4">
    <source>
        <dbReference type="SAM" id="Phobius"/>
    </source>
</evidence>
<protein>
    <recommendedName>
        <fullName evidence="5">Xylanolytic transcriptional activator regulatory domain-containing protein</fullName>
    </recommendedName>
</protein>
<feature type="region of interest" description="Disordered" evidence="3">
    <location>
        <begin position="1"/>
        <end position="44"/>
    </location>
</feature>
<dbReference type="KEGG" id="glz:GLAREA_09640"/>
<keyword evidence="2" id="KW-0539">Nucleus</keyword>
<dbReference type="PANTHER" id="PTHR31001:SF49">
    <property type="entry name" value="ZN(II)2CYS6 TRANSCRIPTION FACTOR (EUROFUNG)"/>
    <property type="match status" value="1"/>
</dbReference>
<feature type="domain" description="Xylanolytic transcriptional activator regulatory" evidence="5">
    <location>
        <begin position="333"/>
        <end position="393"/>
    </location>
</feature>
<dbReference type="CDD" id="cd12148">
    <property type="entry name" value="fungal_TF_MHR"/>
    <property type="match status" value="1"/>
</dbReference>
<reference evidence="6 7" key="1">
    <citation type="journal article" date="2013" name="BMC Genomics">
        <title>Genomics-driven discovery of the pneumocandin biosynthetic gene cluster in the fungus Glarea lozoyensis.</title>
        <authorList>
            <person name="Chen L."/>
            <person name="Yue Q."/>
            <person name="Zhang X."/>
            <person name="Xiang M."/>
            <person name="Wang C."/>
            <person name="Li S."/>
            <person name="Che Y."/>
            <person name="Ortiz-Lopez F.J."/>
            <person name="Bills G.F."/>
            <person name="Liu X."/>
            <person name="An Z."/>
        </authorList>
    </citation>
    <scope>NUCLEOTIDE SEQUENCE [LARGE SCALE GENOMIC DNA]</scope>
    <source>
        <strain evidence="7">ATCC 20868 / MF5171</strain>
    </source>
</reference>
<accession>S3CU17</accession>
<dbReference type="GO" id="GO:0003677">
    <property type="term" value="F:DNA binding"/>
    <property type="evidence" value="ECO:0007669"/>
    <property type="project" value="InterPro"/>
</dbReference>
<evidence type="ECO:0000256" key="3">
    <source>
        <dbReference type="SAM" id="MobiDB-lite"/>
    </source>
</evidence>
<sequence length="681" mass="77518">MTKARPPRSPTVPRSVETSSFASSAPVSEPAVPSYGPIQQRLPPIETIARPFERNRSYEFSSLQQTHHQFRDYIAPKLPHVDHWKTAVYPQSARYHGPTNFSTIFAEDENKDSNEVLKIGDGFRKHPGAWVLGQPLLGRYRPNAPDVRRKEVVKALWNIPSREVCEALLNKSSEIHDLVISPVMVKHCLETLWTTFGAELVTPLSGDNLAVIADVLFKNEECPLTTSSEDGLEWLDTFMGSNIRLEMMGLLFCFFGRTYLSLQDWDPLFEVEDNCGRNRRETAWRMTECADVCRKMCHMSETVNELVAALTYRILVLESSVLGDDSYAIGHRRGDMVTSAITAGLHRLPDHTLSSFTTASEYRRRVFSTIYYLDKTAACMDGTPPMLSRLYCDVKPCLDLSDEQLFSPRHELHASINTLSRDGWNTDRQIHSVSVHRAICQLSAVREEILELALGVNVLISENRIAEIHRRSQDVLDSLPEQLVYYAENKIPKPSTGREKYSQAKIMLDFLQNRFLLERVAMARGIPNTQSLLCTAMESLEITLMFWMMRDQLSGYIGLFDWIITFYGIPCAGIICVELLKKQTTPQPHSGFSRSDAIQKLTLFIGFLEWIRPTDGNYRLAGRLKKVVRNVLDHVLEPQVEEPPSTDNTQMYDPTLLEIDSLNDIDWLNTIDWTHGSWIGL</sequence>
<gene>
    <name evidence="6" type="ORF">GLAREA_09640</name>
</gene>
<keyword evidence="4" id="KW-0812">Transmembrane</keyword>
<dbReference type="GO" id="GO:0005634">
    <property type="term" value="C:nucleus"/>
    <property type="evidence" value="ECO:0007669"/>
    <property type="project" value="UniProtKB-SubCell"/>
</dbReference>
<dbReference type="EMBL" id="KE145368">
    <property type="protein sequence ID" value="EPE28519.1"/>
    <property type="molecule type" value="Genomic_DNA"/>
</dbReference>
<dbReference type="OMA" id="RWEMIGI"/>
<dbReference type="Proteomes" id="UP000016922">
    <property type="component" value="Unassembled WGS sequence"/>
</dbReference>
<dbReference type="InterPro" id="IPR007219">
    <property type="entry name" value="XnlR_reg_dom"/>
</dbReference>
<name>S3CU17_GLAL2</name>
<evidence type="ECO:0000256" key="2">
    <source>
        <dbReference type="ARBA" id="ARBA00023242"/>
    </source>
</evidence>
<evidence type="ECO:0000313" key="6">
    <source>
        <dbReference type="EMBL" id="EPE28519.1"/>
    </source>
</evidence>
<dbReference type="GO" id="GO:0006351">
    <property type="term" value="P:DNA-templated transcription"/>
    <property type="evidence" value="ECO:0007669"/>
    <property type="project" value="InterPro"/>
</dbReference>
<keyword evidence="4" id="KW-0472">Membrane</keyword>
<keyword evidence="7" id="KW-1185">Reference proteome</keyword>
<keyword evidence="4" id="KW-1133">Transmembrane helix</keyword>
<dbReference type="GO" id="GO:0008270">
    <property type="term" value="F:zinc ion binding"/>
    <property type="evidence" value="ECO:0007669"/>
    <property type="project" value="InterPro"/>
</dbReference>
<dbReference type="OrthoDB" id="4898680at2759"/>
<dbReference type="InterPro" id="IPR050613">
    <property type="entry name" value="Sec_Metabolite_Reg"/>
</dbReference>
<feature type="compositionally biased region" description="Low complexity" evidence="3">
    <location>
        <begin position="11"/>
        <end position="34"/>
    </location>
</feature>
<evidence type="ECO:0000259" key="5">
    <source>
        <dbReference type="Pfam" id="PF04082"/>
    </source>
</evidence>
<organism evidence="6 7">
    <name type="scientific">Glarea lozoyensis (strain ATCC 20868 / MF5171)</name>
    <dbReference type="NCBI Taxonomy" id="1116229"/>
    <lineage>
        <taxon>Eukaryota</taxon>
        <taxon>Fungi</taxon>
        <taxon>Dikarya</taxon>
        <taxon>Ascomycota</taxon>
        <taxon>Pezizomycotina</taxon>
        <taxon>Leotiomycetes</taxon>
        <taxon>Helotiales</taxon>
        <taxon>Helotiaceae</taxon>
        <taxon>Glarea</taxon>
    </lineage>
</organism>
<dbReference type="RefSeq" id="XP_008084427.1">
    <property type="nucleotide sequence ID" value="XM_008086236.1"/>
</dbReference>
<proteinExistence type="predicted"/>